<evidence type="ECO:0000313" key="2">
    <source>
        <dbReference type="EMBL" id="GFU48748.1"/>
    </source>
</evidence>
<dbReference type="Proteomes" id="UP000887013">
    <property type="component" value="Unassembled WGS sequence"/>
</dbReference>
<sequence length="179" mass="20283">MPNINLRENISEISKAENYEVTDGTIHKSFAKAGFCVCSESSDSTEDEDDIPLEETKKIWIQLKEKQEITDSVLLDDFLFLDSKAETSGSLTESDILNSVTNKNSTAMDCSEDEDENKNDDNAEINIPSYDEMINSFEAIRHGLQCEENSLKGFLMHCKDVKCIMKQSIFSNKINRFSE</sequence>
<dbReference type="EMBL" id="BMAW01037509">
    <property type="protein sequence ID" value="GFU48748.1"/>
    <property type="molecule type" value="Genomic_DNA"/>
</dbReference>
<gene>
    <name evidence="2" type="primary">AVEN_259636_1</name>
    <name evidence="2" type="ORF">NPIL_165911</name>
</gene>
<reference evidence="2" key="1">
    <citation type="submission" date="2020-08" db="EMBL/GenBank/DDBJ databases">
        <title>Multicomponent nature underlies the extraordinary mechanical properties of spider dragline silk.</title>
        <authorList>
            <person name="Kono N."/>
            <person name="Nakamura H."/>
            <person name="Mori M."/>
            <person name="Yoshida Y."/>
            <person name="Ohtoshi R."/>
            <person name="Malay A.D."/>
            <person name="Moran D.A.P."/>
            <person name="Tomita M."/>
            <person name="Numata K."/>
            <person name="Arakawa K."/>
        </authorList>
    </citation>
    <scope>NUCLEOTIDE SEQUENCE</scope>
</reference>
<name>A0A8X6R5M7_NEPPI</name>
<comment type="caution">
    <text evidence="2">The sequence shown here is derived from an EMBL/GenBank/DDBJ whole genome shotgun (WGS) entry which is preliminary data.</text>
</comment>
<accession>A0A8X6R5M7</accession>
<evidence type="ECO:0000256" key="1">
    <source>
        <dbReference type="SAM" id="MobiDB-lite"/>
    </source>
</evidence>
<keyword evidence="3" id="KW-1185">Reference proteome</keyword>
<proteinExistence type="predicted"/>
<organism evidence="2 3">
    <name type="scientific">Nephila pilipes</name>
    <name type="common">Giant wood spider</name>
    <name type="synonym">Nephila maculata</name>
    <dbReference type="NCBI Taxonomy" id="299642"/>
    <lineage>
        <taxon>Eukaryota</taxon>
        <taxon>Metazoa</taxon>
        <taxon>Ecdysozoa</taxon>
        <taxon>Arthropoda</taxon>
        <taxon>Chelicerata</taxon>
        <taxon>Arachnida</taxon>
        <taxon>Araneae</taxon>
        <taxon>Araneomorphae</taxon>
        <taxon>Entelegynae</taxon>
        <taxon>Araneoidea</taxon>
        <taxon>Nephilidae</taxon>
        <taxon>Nephila</taxon>
    </lineage>
</organism>
<dbReference type="AlphaFoldDB" id="A0A8X6R5M7"/>
<feature type="region of interest" description="Disordered" evidence="1">
    <location>
        <begin position="103"/>
        <end position="123"/>
    </location>
</feature>
<evidence type="ECO:0000313" key="3">
    <source>
        <dbReference type="Proteomes" id="UP000887013"/>
    </source>
</evidence>
<protein>
    <submittedName>
        <fullName evidence="2">DDE-1 domain-containing protein</fullName>
    </submittedName>
</protein>